<dbReference type="FunFam" id="1.10.287.950:FF:000001">
    <property type="entry name" value="Methyl-accepting chemotaxis sensory transducer"/>
    <property type="match status" value="1"/>
</dbReference>
<dbReference type="PANTHER" id="PTHR43531">
    <property type="entry name" value="PROTEIN ICFG"/>
    <property type="match status" value="1"/>
</dbReference>
<accession>A0A931IVA4</accession>
<dbReference type="SMART" id="SM00304">
    <property type="entry name" value="HAMP"/>
    <property type="match status" value="1"/>
</dbReference>
<dbReference type="GO" id="GO:0004888">
    <property type="term" value="F:transmembrane signaling receptor activity"/>
    <property type="evidence" value="ECO:0007669"/>
    <property type="project" value="InterPro"/>
</dbReference>
<evidence type="ECO:0000259" key="6">
    <source>
        <dbReference type="PROSITE" id="PS50111"/>
    </source>
</evidence>
<evidence type="ECO:0000313" key="9">
    <source>
        <dbReference type="Proteomes" id="UP000620139"/>
    </source>
</evidence>
<dbReference type="GO" id="GO:0005886">
    <property type="term" value="C:plasma membrane"/>
    <property type="evidence" value="ECO:0007669"/>
    <property type="project" value="TreeGrafter"/>
</dbReference>
<evidence type="ECO:0000256" key="1">
    <source>
        <dbReference type="ARBA" id="ARBA00004370"/>
    </source>
</evidence>
<dbReference type="GO" id="GO:0007165">
    <property type="term" value="P:signal transduction"/>
    <property type="evidence" value="ECO:0007669"/>
    <property type="project" value="UniProtKB-KW"/>
</dbReference>
<evidence type="ECO:0000256" key="4">
    <source>
        <dbReference type="PROSITE-ProRule" id="PRU00284"/>
    </source>
</evidence>
<keyword evidence="5" id="KW-0812">Transmembrane</keyword>
<dbReference type="Pfam" id="PF00015">
    <property type="entry name" value="MCPsignal"/>
    <property type="match status" value="1"/>
</dbReference>
<dbReference type="Proteomes" id="UP000620139">
    <property type="component" value="Unassembled WGS sequence"/>
</dbReference>
<dbReference type="RefSeq" id="WP_198099832.1">
    <property type="nucleotide sequence ID" value="NZ_JAEDAL010000002.1"/>
</dbReference>
<keyword evidence="5" id="KW-1133">Transmembrane helix</keyword>
<evidence type="ECO:0000313" key="8">
    <source>
        <dbReference type="EMBL" id="MBH9552206.1"/>
    </source>
</evidence>
<dbReference type="Pfam" id="PF00672">
    <property type="entry name" value="HAMP"/>
    <property type="match status" value="1"/>
</dbReference>
<dbReference type="PROSITE" id="PS50885">
    <property type="entry name" value="HAMP"/>
    <property type="match status" value="1"/>
</dbReference>
<evidence type="ECO:0000256" key="5">
    <source>
        <dbReference type="SAM" id="Phobius"/>
    </source>
</evidence>
<feature type="domain" description="HAMP" evidence="7">
    <location>
        <begin position="334"/>
        <end position="386"/>
    </location>
</feature>
<dbReference type="InterPro" id="IPR004090">
    <property type="entry name" value="Chemotax_Me-accpt_rcpt"/>
</dbReference>
<evidence type="ECO:0000259" key="7">
    <source>
        <dbReference type="PROSITE" id="PS50885"/>
    </source>
</evidence>
<comment type="similarity">
    <text evidence="3">Belongs to the methyl-accepting chemotaxis (MCP) protein family.</text>
</comment>
<dbReference type="SMART" id="SM00283">
    <property type="entry name" value="MA"/>
    <property type="match status" value="1"/>
</dbReference>
<dbReference type="GO" id="GO:0006935">
    <property type="term" value="P:chemotaxis"/>
    <property type="evidence" value="ECO:0007669"/>
    <property type="project" value="InterPro"/>
</dbReference>
<protein>
    <submittedName>
        <fullName evidence="8">HAMP domain-containing protein</fullName>
    </submittedName>
</protein>
<evidence type="ECO:0000256" key="3">
    <source>
        <dbReference type="ARBA" id="ARBA00029447"/>
    </source>
</evidence>
<evidence type="ECO:0000256" key="2">
    <source>
        <dbReference type="ARBA" id="ARBA00022481"/>
    </source>
</evidence>
<dbReference type="PROSITE" id="PS50111">
    <property type="entry name" value="CHEMOTAXIS_TRANSDUC_2"/>
    <property type="match status" value="1"/>
</dbReference>
<dbReference type="InterPro" id="IPR004089">
    <property type="entry name" value="MCPsignal_dom"/>
</dbReference>
<keyword evidence="4" id="KW-0807">Transducer</keyword>
<dbReference type="CDD" id="cd11386">
    <property type="entry name" value="MCP_signal"/>
    <property type="match status" value="1"/>
</dbReference>
<dbReference type="InterPro" id="IPR003660">
    <property type="entry name" value="HAMP_dom"/>
</dbReference>
<reference evidence="8" key="1">
    <citation type="submission" date="2020-12" db="EMBL/GenBank/DDBJ databases">
        <title>The genome sequence of Inhella sp. 4Y17.</title>
        <authorList>
            <person name="Liu Y."/>
        </authorList>
    </citation>
    <scope>NUCLEOTIDE SEQUENCE</scope>
    <source>
        <strain evidence="8">4Y10</strain>
    </source>
</reference>
<feature type="transmembrane region" description="Helical" evidence="5">
    <location>
        <begin position="311"/>
        <end position="333"/>
    </location>
</feature>
<name>A0A931IVA4_9BURK</name>
<dbReference type="InterPro" id="IPR051310">
    <property type="entry name" value="MCP_chemotaxis"/>
</dbReference>
<sequence length="639" mass="68436">MQSWLDRINTRTKFALVGLLLALPCLWLGHRLVQLEWETWQVARQESQGTAVASRLVAVRLALMQHRGQSGLWLARSDASIAPIHEAQQQLTRDLESVTAALQIPEIPAQTRARWQEEAIALKGLLGSVSRRELTPQQSQDLHRQHLHQLAQFSAQILHETLLSYDPSVDSYHLIIASYEVMPELLDRLGRIRARTTLELAGAAASNGPAADGQHDIQSHQERLQHHYELATDANPDLASVLTPKLLAETTASVFDLRKQLLAAPQGSTSPAAAFSALSQPLKRLQEQSARAEAALAQLLKSRANSAQRTLFFYACVGGLLLVTSMWLGLCLVRSITLPVERAVRAARGIAAGDLQSPVPQQGSNDMGQLLLALEEMRGQLVKVCVAVRQSAEQVASASGQIAAGNSDLSTRTERQASAVQQTAATMEELGGAVRDNADHAHQARGLATQTVQQAEVGLKVVTDVVEQIQAVHHSSQRISQIIGVIDGIAFQTNILALNAAVEAARAGESGRGFAVVASEVRSLAGRVAEAAAEVKHLIGAMADQVSGTTGHARSAGDVVTEVVRAIQHLGSLVATISHANQQQSDGVLQASRAVNDMDQTTQQNAALVEQSAAAAESLRQQSSELLNAVGVFILPTQA</sequence>
<keyword evidence="5" id="KW-0472">Membrane</keyword>
<proteinExistence type="inferred from homology"/>
<dbReference type="Gene3D" id="1.10.287.950">
    <property type="entry name" value="Methyl-accepting chemotaxis protein"/>
    <property type="match status" value="1"/>
</dbReference>
<keyword evidence="2" id="KW-0488">Methylation</keyword>
<dbReference type="PANTHER" id="PTHR43531:SF14">
    <property type="entry name" value="METHYL-ACCEPTING CHEMOTAXIS PROTEIN I-RELATED"/>
    <property type="match status" value="1"/>
</dbReference>
<keyword evidence="9" id="KW-1185">Reference proteome</keyword>
<gene>
    <name evidence="8" type="ORF">I7X43_05005</name>
</gene>
<comment type="subcellular location">
    <subcellularLocation>
        <location evidence="1">Membrane</location>
    </subcellularLocation>
</comment>
<dbReference type="EMBL" id="JAEDAL010000002">
    <property type="protein sequence ID" value="MBH9552206.1"/>
    <property type="molecule type" value="Genomic_DNA"/>
</dbReference>
<feature type="domain" description="Methyl-accepting transducer" evidence="6">
    <location>
        <begin position="391"/>
        <end position="620"/>
    </location>
</feature>
<dbReference type="AlphaFoldDB" id="A0A931IVA4"/>
<organism evidence="8 9">
    <name type="scientific">Inhella gelatinilytica</name>
    <dbReference type="NCBI Taxonomy" id="2795030"/>
    <lineage>
        <taxon>Bacteria</taxon>
        <taxon>Pseudomonadati</taxon>
        <taxon>Pseudomonadota</taxon>
        <taxon>Betaproteobacteria</taxon>
        <taxon>Burkholderiales</taxon>
        <taxon>Sphaerotilaceae</taxon>
        <taxon>Inhella</taxon>
    </lineage>
</organism>
<comment type="caution">
    <text evidence="8">The sequence shown here is derived from an EMBL/GenBank/DDBJ whole genome shotgun (WGS) entry which is preliminary data.</text>
</comment>
<dbReference type="SUPFAM" id="SSF58104">
    <property type="entry name" value="Methyl-accepting chemotaxis protein (MCP) signaling domain"/>
    <property type="match status" value="1"/>
</dbReference>
<dbReference type="PRINTS" id="PR00260">
    <property type="entry name" value="CHEMTRNSDUCR"/>
</dbReference>
<dbReference type="CDD" id="cd06225">
    <property type="entry name" value="HAMP"/>
    <property type="match status" value="1"/>
</dbReference>